<sequence length="190" mass="19760">MRSRVLALVAAVAMALFLALGLEPAHADGGAPSPPDGVCLGNIHYTFSPPLQLTPRPTTITWSGTYSCTSVTRAWNGEFGGSVQSTTGCLQTGANQILAQGLTENDNWFASGGDDRIGSSALTGTVSTLPREDGSRLYEWTGTVTGGTWFRGHRFNGNGLYSSVTNGKVCAAGGAIDHNDGEANITILPL</sequence>
<dbReference type="OrthoDB" id="3683809at2"/>
<accession>A0A1V0U0B5</accession>
<feature type="signal peptide" evidence="1">
    <location>
        <begin position="1"/>
        <end position="27"/>
    </location>
</feature>
<proteinExistence type="predicted"/>
<feature type="chain" id="PRO_5012550194" evidence="1">
    <location>
        <begin position="28"/>
        <end position="190"/>
    </location>
</feature>
<protein>
    <submittedName>
        <fullName evidence="2">Uncharacterized protein</fullName>
    </submittedName>
</protein>
<dbReference type="KEGG" id="sgv:B1H19_34710"/>
<dbReference type="Proteomes" id="UP000192726">
    <property type="component" value="Chromosome"/>
</dbReference>
<dbReference type="AlphaFoldDB" id="A0A1V0U0B5"/>
<reference evidence="2 3" key="1">
    <citation type="submission" date="2017-04" db="EMBL/GenBank/DDBJ databases">
        <title>Complete Genome Sequence of Streptomyces gilvosporeus F607, a Capable Producer of Natamycin.</title>
        <authorList>
            <person name="Zong G."/>
            <person name="Zhong C."/>
            <person name="Fu J."/>
            <person name="Qin R."/>
            <person name="Cao G."/>
        </authorList>
    </citation>
    <scope>NUCLEOTIDE SEQUENCE [LARGE SCALE GENOMIC DNA]</scope>
    <source>
        <strain evidence="2 3">F607</strain>
    </source>
</reference>
<name>A0A1V0U0B5_9ACTN</name>
<dbReference type="EMBL" id="CP020569">
    <property type="protein sequence ID" value="ARF58654.1"/>
    <property type="molecule type" value="Genomic_DNA"/>
</dbReference>
<evidence type="ECO:0000256" key="1">
    <source>
        <dbReference type="SAM" id="SignalP"/>
    </source>
</evidence>
<organism evidence="2 3">
    <name type="scientific">Streptomyces gilvosporeus</name>
    <dbReference type="NCBI Taxonomy" id="553510"/>
    <lineage>
        <taxon>Bacteria</taxon>
        <taxon>Bacillati</taxon>
        <taxon>Actinomycetota</taxon>
        <taxon>Actinomycetes</taxon>
        <taxon>Kitasatosporales</taxon>
        <taxon>Streptomycetaceae</taxon>
        <taxon>Streptomyces</taxon>
    </lineage>
</organism>
<evidence type="ECO:0000313" key="3">
    <source>
        <dbReference type="Proteomes" id="UP000192726"/>
    </source>
</evidence>
<keyword evidence="1" id="KW-0732">Signal</keyword>
<gene>
    <name evidence="2" type="ORF">B1H19_34710</name>
</gene>
<dbReference type="RefSeq" id="WP_083108848.1">
    <property type="nucleotide sequence ID" value="NZ_CP020569.1"/>
</dbReference>
<keyword evidence="3" id="KW-1185">Reference proteome</keyword>
<evidence type="ECO:0000313" key="2">
    <source>
        <dbReference type="EMBL" id="ARF58654.1"/>
    </source>
</evidence>